<dbReference type="WBParaSite" id="TCLT_0000189801-mRNA-1">
    <property type="protein sequence ID" value="TCLT_0000189801-mRNA-1"/>
    <property type="gene ID" value="TCLT_0000189801"/>
</dbReference>
<evidence type="ECO:0000313" key="2">
    <source>
        <dbReference type="EMBL" id="VDM97589.1"/>
    </source>
</evidence>
<feature type="transmembrane region" description="Helical" evidence="1">
    <location>
        <begin position="66"/>
        <end position="91"/>
    </location>
</feature>
<sequence length="149" mass="16563">MDRCSTTGCEAAQHATAVREAAVARAVPTVVAAVRTEELNRGHLSSFPLYPLTPPQRVLKRRVSSVFFCTYPPSLFLSSICFASLLLTLVTKEKEKESLCLPFLSFISAFQTLTSCQAFSLLITYRTRANENVHLELPNMYLLKGNQGF</sequence>
<feature type="transmembrane region" description="Helical" evidence="1">
    <location>
        <begin position="103"/>
        <end position="125"/>
    </location>
</feature>
<evidence type="ECO:0000313" key="4">
    <source>
        <dbReference type="WBParaSite" id="TCLT_0000189801-mRNA-1"/>
    </source>
</evidence>
<protein>
    <submittedName>
        <fullName evidence="2 4">Uncharacterized protein</fullName>
    </submittedName>
</protein>
<evidence type="ECO:0000256" key="1">
    <source>
        <dbReference type="SAM" id="Phobius"/>
    </source>
</evidence>
<dbReference type="AlphaFoldDB" id="A0A0N5CNX1"/>
<evidence type="ECO:0000313" key="3">
    <source>
        <dbReference type="Proteomes" id="UP000276776"/>
    </source>
</evidence>
<name>A0A0N5CNX1_THECL</name>
<dbReference type="Proteomes" id="UP000276776">
    <property type="component" value="Unassembled WGS sequence"/>
</dbReference>
<reference evidence="4" key="1">
    <citation type="submission" date="2017-02" db="UniProtKB">
        <authorList>
            <consortium name="WormBaseParasite"/>
        </authorList>
    </citation>
    <scope>IDENTIFICATION</scope>
</reference>
<accession>A0A0N5CNX1</accession>
<keyword evidence="1" id="KW-0472">Membrane</keyword>
<proteinExistence type="predicted"/>
<gene>
    <name evidence="2" type="ORF">TCLT_LOCUS1899</name>
</gene>
<keyword evidence="3" id="KW-1185">Reference proteome</keyword>
<organism evidence="4">
    <name type="scientific">Thelazia callipaeda</name>
    <name type="common">Oriental eyeworm</name>
    <name type="synonym">Parasitic nematode</name>
    <dbReference type="NCBI Taxonomy" id="103827"/>
    <lineage>
        <taxon>Eukaryota</taxon>
        <taxon>Metazoa</taxon>
        <taxon>Ecdysozoa</taxon>
        <taxon>Nematoda</taxon>
        <taxon>Chromadorea</taxon>
        <taxon>Rhabditida</taxon>
        <taxon>Spirurina</taxon>
        <taxon>Spiruromorpha</taxon>
        <taxon>Thelazioidea</taxon>
        <taxon>Thelaziidae</taxon>
        <taxon>Thelazia</taxon>
    </lineage>
</organism>
<keyword evidence="1" id="KW-1133">Transmembrane helix</keyword>
<reference evidence="2 3" key="2">
    <citation type="submission" date="2018-11" db="EMBL/GenBank/DDBJ databases">
        <authorList>
            <consortium name="Pathogen Informatics"/>
        </authorList>
    </citation>
    <scope>NUCLEOTIDE SEQUENCE [LARGE SCALE GENOMIC DNA]</scope>
</reference>
<dbReference type="EMBL" id="UYYF01000301">
    <property type="protein sequence ID" value="VDM97589.1"/>
    <property type="molecule type" value="Genomic_DNA"/>
</dbReference>
<keyword evidence="1" id="KW-0812">Transmembrane</keyword>